<sequence length="241" mass="27444">MNTFRGPFRLIWEDMRFQFYIMTLVTAILFAFYLFLGMVMQVEGMTGALFGPFYGFLLFYPFQIFVKTYPTFMAFGGTRKQFLIGNFIVSGIFIVISMFILNVMHQLNQFLYEQGLNTNQLIHMAGFSASSNALFYFWVDVLWGIFAIGLGVLIASVWYYFGAVKMMLGGAVLSLVGLSWWMFGNVDSVIQFVFESHFAFLHIVAGVGVVFAYLSYLLMKNGPLERGGHSLSLREREKGVS</sequence>
<organism evidence="2 4">
    <name type="scientific">Alkalihalobacillus alcalophilus ATCC 27647 = CGMCC 1.3604</name>
    <dbReference type="NCBI Taxonomy" id="1218173"/>
    <lineage>
        <taxon>Bacteria</taxon>
        <taxon>Bacillati</taxon>
        <taxon>Bacillota</taxon>
        <taxon>Bacilli</taxon>
        <taxon>Bacillales</taxon>
        <taxon>Bacillaceae</taxon>
        <taxon>Alkalihalobacillus</taxon>
    </lineage>
</organism>
<keyword evidence="1" id="KW-0812">Transmembrane</keyword>
<evidence type="ECO:0000313" key="4">
    <source>
        <dbReference type="Proteomes" id="UP000002754"/>
    </source>
</evidence>
<dbReference type="Proteomes" id="UP000002754">
    <property type="component" value="Unassembled WGS sequence"/>
</dbReference>
<reference evidence="3 5" key="2">
    <citation type="submission" date="2014-01" db="EMBL/GenBank/DDBJ databases">
        <title>Draft genome sequencing of Bacillus alcalophilus CGMCC 1.3604.</title>
        <authorList>
            <person name="Yang J."/>
            <person name="Diao L."/>
            <person name="Yang S."/>
        </authorList>
    </citation>
    <scope>NUCLEOTIDE SEQUENCE [LARGE SCALE GENOMIC DNA]</scope>
    <source>
        <strain evidence="3 5">CGMCC 1.3604</strain>
    </source>
</reference>
<dbReference type="RefSeq" id="WP_003322383.1">
    <property type="nucleotide sequence ID" value="NZ_ALPT02000079.1"/>
</dbReference>
<feature type="transmembrane region" description="Helical" evidence="1">
    <location>
        <begin position="198"/>
        <end position="219"/>
    </location>
</feature>
<feature type="transmembrane region" description="Helical" evidence="1">
    <location>
        <begin position="83"/>
        <end position="104"/>
    </location>
</feature>
<dbReference type="AlphaFoldDB" id="A0A094XBD5"/>
<dbReference type="EMBL" id="JALP01000022">
    <property type="protein sequence ID" value="THG92071.1"/>
    <property type="molecule type" value="Genomic_DNA"/>
</dbReference>
<accession>A0A094XBD5</accession>
<evidence type="ECO:0000313" key="5">
    <source>
        <dbReference type="Proteomes" id="UP000297014"/>
    </source>
</evidence>
<feature type="transmembrane region" description="Helical" evidence="1">
    <location>
        <begin position="20"/>
        <end position="39"/>
    </location>
</feature>
<dbReference type="STRING" id="1218173.BALCAV_0218190"/>
<proteinExistence type="predicted"/>
<protein>
    <submittedName>
        <fullName evidence="2">Uncharacterized protein</fullName>
    </submittedName>
</protein>
<feature type="transmembrane region" description="Helical" evidence="1">
    <location>
        <begin position="45"/>
        <end position="62"/>
    </location>
</feature>
<dbReference type="EMBL" id="ALPT02000079">
    <property type="protein sequence ID" value="KGA96120.1"/>
    <property type="molecule type" value="Genomic_DNA"/>
</dbReference>
<feature type="transmembrane region" description="Helical" evidence="1">
    <location>
        <begin position="168"/>
        <end position="186"/>
    </location>
</feature>
<keyword evidence="1" id="KW-0472">Membrane</keyword>
<evidence type="ECO:0000313" key="3">
    <source>
        <dbReference type="EMBL" id="THG92071.1"/>
    </source>
</evidence>
<dbReference type="eggNOG" id="ENOG5032IN2">
    <property type="taxonomic scope" value="Bacteria"/>
</dbReference>
<evidence type="ECO:0000256" key="1">
    <source>
        <dbReference type="SAM" id="Phobius"/>
    </source>
</evidence>
<gene>
    <name evidence="3" type="ORF">AJ85_17445</name>
    <name evidence="2" type="ORF">BALCAV_0218190</name>
</gene>
<name>A0A094XBD5_ALKAL</name>
<dbReference type="OrthoDB" id="2417711at2"/>
<evidence type="ECO:0000313" key="2">
    <source>
        <dbReference type="EMBL" id="KGA96120.1"/>
    </source>
</evidence>
<comment type="caution">
    <text evidence="2">The sequence shown here is derived from an EMBL/GenBank/DDBJ whole genome shotgun (WGS) entry which is preliminary data.</text>
</comment>
<keyword evidence="4" id="KW-1185">Reference proteome</keyword>
<keyword evidence="1" id="KW-1133">Transmembrane helix</keyword>
<reference evidence="2 4" key="1">
    <citation type="journal article" date="2014" name="Genome Announc.">
        <title>Draft Genome Sequence of Bacillus alcalophilus AV1934, a Classic Alkaliphile Isolated from Human Feces in 1934.</title>
        <authorList>
            <person name="Attie O."/>
            <person name="Jayaprakash A."/>
            <person name="Shah H."/>
            <person name="Paulsen I.T."/>
            <person name="Morino M."/>
            <person name="Takahashi Y."/>
            <person name="Narumi I."/>
            <person name="Sachidanandam R."/>
            <person name="Satoh K."/>
            <person name="Ito M."/>
            <person name="Krulwich T.A."/>
        </authorList>
    </citation>
    <scope>NUCLEOTIDE SEQUENCE [LARGE SCALE GENOMIC DNA]</scope>
    <source>
        <strain evidence="2 4">AV1934</strain>
    </source>
</reference>
<dbReference type="Proteomes" id="UP000297014">
    <property type="component" value="Unassembled WGS sequence"/>
</dbReference>
<feature type="transmembrane region" description="Helical" evidence="1">
    <location>
        <begin position="135"/>
        <end position="161"/>
    </location>
</feature>